<organism evidence="4 5">
    <name type="scientific">Rhizoctonia solani</name>
    <dbReference type="NCBI Taxonomy" id="456999"/>
    <lineage>
        <taxon>Eukaryota</taxon>
        <taxon>Fungi</taxon>
        <taxon>Dikarya</taxon>
        <taxon>Basidiomycota</taxon>
        <taxon>Agaricomycotina</taxon>
        <taxon>Agaricomycetes</taxon>
        <taxon>Cantharellales</taxon>
        <taxon>Ceratobasidiaceae</taxon>
        <taxon>Rhizoctonia</taxon>
    </lineage>
</organism>
<dbReference type="Gene3D" id="3.30.450.50">
    <property type="entry name" value="Longin domain"/>
    <property type="match status" value="1"/>
</dbReference>
<sequence length="184" mass="20507">MSLIHALVARGSIILAENGTGKRGFSMVGDSCIDDIIENPSEQLQAHFTSSPVSEDGLTFLVMADDLAGQRMVFILIADLQRQVEDAPAYGLNQFSPQIGKLLEQHRPSMRRVKRNKIWRRCGYHHKERRVDPQSWSANRGVGRQEGSSTEYHPAWNRSNDAALFSLVDDPRFCAKPACSIIAG</sequence>
<evidence type="ECO:0000313" key="4">
    <source>
        <dbReference type="EMBL" id="CAE7051326.1"/>
    </source>
</evidence>
<evidence type="ECO:0000313" key="5">
    <source>
        <dbReference type="Proteomes" id="UP000663827"/>
    </source>
</evidence>
<gene>
    <name evidence="4" type="ORF">RDB_LOCUS1118</name>
</gene>
<feature type="region of interest" description="Disordered" evidence="3">
    <location>
        <begin position="133"/>
        <end position="153"/>
    </location>
</feature>
<dbReference type="GO" id="GO:0016020">
    <property type="term" value="C:membrane"/>
    <property type="evidence" value="ECO:0007669"/>
    <property type="project" value="UniProtKB-SubCell"/>
</dbReference>
<evidence type="ECO:0000256" key="2">
    <source>
        <dbReference type="ARBA" id="ARBA00023136"/>
    </source>
</evidence>
<keyword evidence="2" id="KW-0472">Membrane</keyword>
<protein>
    <submittedName>
        <fullName evidence="4">Uncharacterized protein</fullName>
    </submittedName>
</protein>
<evidence type="ECO:0000256" key="3">
    <source>
        <dbReference type="SAM" id="MobiDB-lite"/>
    </source>
</evidence>
<dbReference type="InterPro" id="IPR010908">
    <property type="entry name" value="Longin_dom"/>
</dbReference>
<comment type="subcellular location">
    <subcellularLocation>
        <location evidence="1">Membrane</location>
    </subcellularLocation>
</comment>
<name>A0A8H3DPW1_9AGAM</name>
<dbReference type="EMBL" id="CAJNJQ010000020">
    <property type="protein sequence ID" value="CAE7051326.1"/>
    <property type="molecule type" value="Genomic_DNA"/>
</dbReference>
<dbReference type="AlphaFoldDB" id="A0A8H3DPW1"/>
<comment type="caution">
    <text evidence="4">The sequence shown here is derived from an EMBL/GenBank/DDBJ whole genome shotgun (WGS) entry which is preliminary data.</text>
</comment>
<proteinExistence type="predicted"/>
<dbReference type="Proteomes" id="UP000663827">
    <property type="component" value="Unassembled WGS sequence"/>
</dbReference>
<evidence type="ECO:0000256" key="1">
    <source>
        <dbReference type="ARBA" id="ARBA00004370"/>
    </source>
</evidence>
<dbReference type="CDD" id="cd14824">
    <property type="entry name" value="Longin"/>
    <property type="match status" value="1"/>
</dbReference>
<accession>A0A8H3DPW1</accession>
<reference evidence="4" key="1">
    <citation type="submission" date="2021-01" db="EMBL/GenBank/DDBJ databases">
        <authorList>
            <person name="Kaushik A."/>
        </authorList>
    </citation>
    <scope>NUCLEOTIDE SEQUENCE</scope>
    <source>
        <strain evidence="4">AG5</strain>
    </source>
</reference>